<organism evidence="1 2">
    <name type="scientific">Populus deltoides</name>
    <name type="common">Eastern poplar</name>
    <name type="synonym">Eastern cottonwood</name>
    <dbReference type="NCBI Taxonomy" id="3696"/>
    <lineage>
        <taxon>Eukaryota</taxon>
        <taxon>Viridiplantae</taxon>
        <taxon>Streptophyta</taxon>
        <taxon>Embryophyta</taxon>
        <taxon>Tracheophyta</taxon>
        <taxon>Spermatophyta</taxon>
        <taxon>Magnoliopsida</taxon>
        <taxon>eudicotyledons</taxon>
        <taxon>Gunneridae</taxon>
        <taxon>Pentapetalae</taxon>
        <taxon>rosids</taxon>
        <taxon>fabids</taxon>
        <taxon>Malpighiales</taxon>
        <taxon>Salicaceae</taxon>
        <taxon>Saliceae</taxon>
        <taxon>Populus</taxon>
    </lineage>
</organism>
<dbReference type="Proteomes" id="UP000807159">
    <property type="component" value="Chromosome 4"/>
</dbReference>
<accession>A0A8T2YZF4</accession>
<protein>
    <submittedName>
        <fullName evidence="1">Uncharacterized protein</fullName>
    </submittedName>
</protein>
<dbReference type="AlphaFoldDB" id="A0A8T2YZF4"/>
<proteinExistence type="predicted"/>
<evidence type="ECO:0000313" key="1">
    <source>
        <dbReference type="EMBL" id="KAH8510505.1"/>
    </source>
</evidence>
<name>A0A8T2YZF4_POPDE</name>
<sequence>MANGGVFFYGYLCHMRMHEKPGRTIDAFWRYGPGVTFCAFTSGKVSLKGWQIPYFRTKVQPIGLTGLKVEIERNCYGGILWSLPNPHLPCHKDACAEVGGHAIPFCAFTCEGLLERLANTLLSDQGPTNRTNRAKSRN</sequence>
<gene>
    <name evidence="1" type="ORF">H0E87_008166</name>
</gene>
<keyword evidence="2" id="KW-1185">Reference proteome</keyword>
<evidence type="ECO:0000313" key="2">
    <source>
        <dbReference type="Proteomes" id="UP000807159"/>
    </source>
</evidence>
<comment type="caution">
    <text evidence="1">The sequence shown here is derived from an EMBL/GenBank/DDBJ whole genome shotgun (WGS) entry which is preliminary data.</text>
</comment>
<reference evidence="1" key="1">
    <citation type="journal article" date="2021" name="J. Hered.">
        <title>Genome Assembly of Salicaceae Populus deltoides (Eastern Cottonwood) I-69 Based on Nanopore Sequencing and Hi-C Technologies.</title>
        <authorList>
            <person name="Bai S."/>
            <person name="Wu H."/>
            <person name="Zhang J."/>
            <person name="Pan Z."/>
            <person name="Zhao W."/>
            <person name="Li Z."/>
            <person name="Tong C."/>
        </authorList>
    </citation>
    <scope>NUCLEOTIDE SEQUENCE</scope>
    <source>
        <tissue evidence="1">Leaf</tissue>
    </source>
</reference>
<dbReference type="EMBL" id="JACEGQ020000004">
    <property type="protein sequence ID" value="KAH8510505.1"/>
    <property type="molecule type" value="Genomic_DNA"/>
</dbReference>